<feature type="transmembrane region" description="Helical" evidence="7">
    <location>
        <begin position="357"/>
        <end position="376"/>
    </location>
</feature>
<organism evidence="9 10">
    <name type="scientific">Streptomyces doebereineriae</name>
    <dbReference type="NCBI Taxonomy" id="3075528"/>
    <lineage>
        <taxon>Bacteria</taxon>
        <taxon>Bacillati</taxon>
        <taxon>Actinomycetota</taxon>
        <taxon>Actinomycetes</taxon>
        <taxon>Kitasatosporales</taxon>
        <taxon>Streptomycetaceae</taxon>
        <taxon>Streptomyces</taxon>
    </lineage>
</organism>
<feature type="transmembrane region" description="Helical" evidence="7">
    <location>
        <begin position="159"/>
        <end position="181"/>
    </location>
</feature>
<evidence type="ECO:0000256" key="4">
    <source>
        <dbReference type="ARBA" id="ARBA00022989"/>
    </source>
</evidence>
<feature type="transmembrane region" description="Helical" evidence="7">
    <location>
        <begin position="332"/>
        <end position="351"/>
    </location>
</feature>
<evidence type="ECO:0000313" key="10">
    <source>
        <dbReference type="Proteomes" id="UP001183824"/>
    </source>
</evidence>
<evidence type="ECO:0000256" key="2">
    <source>
        <dbReference type="ARBA" id="ARBA00022475"/>
    </source>
</evidence>
<reference evidence="10" key="1">
    <citation type="submission" date="2023-07" db="EMBL/GenBank/DDBJ databases">
        <title>30 novel species of actinomycetes from the DSMZ collection.</title>
        <authorList>
            <person name="Nouioui I."/>
        </authorList>
    </citation>
    <scope>NUCLEOTIDE SEQUENCE [LARGE SCALE GENOMIC DNA]</scope>
    <source>
        <strain evidence="10">DSM 41640</strain>
    </source>
</reference>
<feature type="transmembrane region" description="Helical" evidence="7">
    <location>
        <begin position="42"/>
        <end position="66"/>
    </location>
</feature>
<keyword evidence="10" id="KW-1185">Reference proteome</keyword>
<dbReference type="InterPro" id="IPR050189">
    <property type="entry name" value="MFS_Efflux_Transporters"/>
</dbReference>
<keyword evidence="2" id="KW-1003">Cell membrane</keyword>
<feature type="transmembrane region" description="Helical" evidence="7">
    <location>
        <begin position="202"/>
        <end position="222"/>
    </location>
</feature>
<evidence type="ECO:0000256" key="3">
    <source>
        <dbReference type="ARBA" id="ARBA00022692"/>
    </source>
</evidence>
<evidence type="ECO:0000256" key="1">
    <source>
        <dbReference type="ARBA" id="ARBA00004651"/>
    </source>
</evidence>
<dbReference type="Proteomes" id="UP001183824">
    <property type="component" value="Unassembled WGS sequence"/>
</dbReference>
<feature type="transmembrane region" description="Helical" evidence="7">
    <location>
        <begin position="242"/>
        <end position="260"/>
    </location>
</feature>
<feature type="transmembrane region" description="Helical" evidence="7">
    <location>
        <begin position="267"/>
        <end position="287"/>
    </location>
</feature>
<feature type="transmembrane region" description="Helical" evidence="7">
    <location>
        <begin position="293"/>
        <end position="311"/>
    </location>
</feature>
<proteinExistence type="predicted"/>
<gene>
    <name evidence="9" type="ORF">RNB18_43235</name>
</gene>
<dbReference type="Pfam" id="PF07690">
    <property type="entry name" value="MFS_1"/>
    <property type="match status" value="1"/>
</dbReference>
<feature type="compositionally biased region" description="Basic and acidic residues" evidence="6">
    <location>
        <begin position="397"/>
        <end position="410"/>
    </location>
</feature>
<dbReference type="RefSeq" id="WP_311719614.1">
    <property type="nucleotide sequence ID" value="NZ_JAVREZ010000024.1"/>
</dbReference>
<evidence type="ECO:0000256" key="7">
    <source>
        <dbReference type="SAM" id="Phobius"/>
    </source>
</evidence>
<comment type="caution">
    <text evidence="9">The sequence shown here is derived from an EMBL/GenBank/DDBJ whole genome shotgun (WGS) entry which is preliminary data.</text>
</comment>
<evidence type="ECO:0000256" key="5">
    <source>
        <dbReference type="ARBA" id="ARBA00023136"/>
    </source>
</evidence>
<keyword evidence="5 7" id="KW-0472">Membrane</keyword>
<dbReference type="InterPro" id="IPR036259">
    <property type="entry name" value="MFS_trans_sf"/>
</dbReference>
<keyword evidence="4 7" id="KW-1133">Transmembrane helix</keyword>
<evidence type="ECO:0000313" key="9">
    <source>
        <dbReference type="EMBL" id="MDT0486904.1"/>
    </source>
</evidence>
<name>A0ABU2VMR7_9ACTN</name>
<evidence type="ECO:0000259" key="8">
    <source>
        <dbReference type="PROSITE" id="PS50850"/>
    </source>
</evidence>
<feature type="transmembrane region" description="Helical" evidence="7">
    <location>
        <begin position="131"/>
        <end position="153"/>
    </location>
</feature>
<dbReference type="PANTHER" id="PTHR43124">
    <property type="entry name" value="PURINE EFFLUX PUMP PBUE"/>
    <property type="match status" value="1"/>
</dbReference>
<comment type="subcellular location">
    <subcellularLocation>
        <location evidence="1">Cell membrane</location>
        <topology evidence="1">Multi-pass membrane protein</topology>
    </subcellularLocation>
</comment>
<dbReference type="SUPFAM" id="SSF103473">
    <property type="entry name" value="MFS general substrate transporter"/>
    <property type="match status" value="1"/>
</dbReference>
<evidence type="ECO:0000256" key="6">
    <source>
        <dbReference type="SAM" id="MobiDB-lite"/>
    </source>
</evidence>
<sequence length="410" mass="41332">MTRSLRRVSVLAFGAFATGMDAYVMAGLLDGIGRELEVSTSQAGQCVTVFTVCYAVSAPMLSAVLARLPTRTVLVAALLVFTLANAGSALAGTYPFLLACRAVAGAGAGLFSPTAATAAAALVPDGQRGRALALVLGGMSGGTVLGVPLGLLLADGQGWRAALWLVTGVGALACLALATGLPRVQARPAPSLRTRLAGLTHARIVLVIGMTLLQTVASLGLYTYLQPVLHATAGIENPTGYLWVWGLGGVCGSLIAGTLADRAGHPARLSALLLALLGLSLVTLPWAGTIPGLVLLPLLLWGAVGWAFVVPQQHRLIAADAPGGAAVALNSSATYLGGSAGSALGGLALATGMDARWLPLGAAAATAAGLLLYLLAPHRATTGPRGHDSPTTPTKGTSHEDRCESSELRP</sequence>
<accession>A0ABU2VMR7</accession>
<feature type="transmembrane region" description="Helical" evidence="7">
    <location>
        <begin position="103"/>
        <end position="124"/>
    </location>
</feature>
<feature type="domain" description="Major facilitator superfamily (MFS) profile" evidence="8">
    <location>
        <begin position="7"/>
        <end position="380"/>
    </location>
</feature>
<dbReference type="EMBL" id="JAVREZ010000024">
    <property type="protein sequence ID" value="MDT0486904.1"/>
    <property type="molecule type" value="Genomic_DNA"/>
</dbReference>
<dbReference type="CDD" id="cd17324">
    <property type="entry name" value="MFS_NepI_like"/>
    <property type="match status" value="1"/>
</dbReference>
<dbReference type="PANTHER" id="PTHR43124:SF10">
    <property type="entry name" value="PURINE EFFLUX PUMP PBUE"/>
    <property type="match status" value="1"/>
</dbReference>
<protein>
    <submittedName>
        <fullName evidence="9">MFS transporter</fullName>
    </submittedName>
</protein>
<dbReference type="InterPro" id="IPR020846">
    <property type="entry name" value="MFS_dom"/>
</dbReference>
<dbReference type="Gene3D" id="1.20.1250.20">
    <property type="entry name" value="MFS general substrate transporter like domains"/>
    <property type="match status" value="1"/>
</dbReference>
<dbReference type="PROSITE" id="PS50850">
    <property type="entry name" value="MFS"/>
    <property type="match status" value="1"/>
</dbReference>
<keyword evidence="3 7" id="KW-0812">Transmembrane</keyword>
<feature type="transmembrane region" description="Helical" evidence="7">
    <location>
        <begin position="73"/>
        <end position="97"/>
    </location>
</feature>
<dbReference type="InterPro" id="IPR011701">
    <property type="entry name" value="MFS"/>
</dbReference>
<feature type="region of interest" description="Disordered" evidence="6">
    <location>
        <begin position="382"/>
        <end position="410"/>
    </location>
</feature>